<evidence type="ECO:0000256" key="1">
    <source>
        <dbReference type="SAM" id="Phobius"/>
    </source>
</evidence>
<protein>
    <recommendedName>
        <fullName evidence="5">LITAF domain-containing protein</fullName>
    </recommendedName>
</protein>
<proteinExistence type="predicted"/>
<feature type="signal peptide" evidence="2">
    <location>
        <begin position="1"/>
        <end position="19"/>
    </location>
</feature>
<dbReference type="EMBL" id="MU790793">
    <property type="protein sequence ID" value="KAJ3993098.1"/>
    <property type="molecule type" value="Genomic_DNA"/>
</dbReference>
<name>A0ABQ8Q354_9AGAR</name>
<keyword evidence="1" id="KW-1133">Transmembrane helix</keyword>
<comment type="caution">
    <text evidence="3">The sequence shown here is derived from an EMBL/GenBank/DDBJ whole genome shotgun (WGS) entry which is preliminary data.</text>
</comment>
<keyword evidence="2" id="KW-0732">Signal</keyword>
<evidence type="ECO:0000256" key="2">
    <source>
        <dbReference type="SAM" id="SignalP"/>
    </source>
</evidence>
<keyword evidence="4" id="KW-1185">Reference proteome</keyword>
<gene>
    <name evidence="3" type="ORF">F5050DRAFT_780694</name>
</gene>
<sequence length="74" mass="8715">MTIFLTIFLTIIVSRTCQTYVKLFCSNCRSRSIQIQFSASLMPVYPAVLWLIGFFHFFKNCVYCFKNLLGWKSE</sequence>
<reference evidence="3" key="1">
    <citation type="submission" date="2022-08" db="EMBL/GenBank/DDBJ databases">
        <authorList>
            <consortium name="DOE Joint Genome Institute"/>
            <person name="Min B."/>
            <person name="Riley R."/>
            <person name="Sierra-Patev S."/>
            <person name="Naranjo-Ortiz M."/>
            <person name="Looney B."/>
            <person name="Konkel Z."/>
            <person name="Slot J.C."/>
            <person name="Sakamoto Y."/>
            <person name="Steenwyk J.L."/>
            <person name="Rokas A."/>
            <person name="Carro J."/>
            <person name="Camarero S."/>
            <person name="Ferreira P."/>
            <person name="Molpeceres G."/>
            <person name="Ruiz-Duenas F.J."/>
            <person name="Serrano A."/>
            <person name="Henrissat B."/>
            <person name="Drula E."/>
            <person name="Hughes K.W."/>
            <person name="Mata J.L."/>
            <person name="Ishikawa N.K."/>
            <person name="Vargas-Isla R."/>
            <person name="Ushijima S."/>
            <person name="Smith C.A."/>
            <person name="Ahrendt S."/>
            <person name="Andreopoulos W."/>
            <person name="He G."/>
            <person name="Labutti K."/>
            <person name="Lipzen A."/>
            <person name="Ng V."/>
            <person name="Sandor L."/>
            <person name="Barry K."/>
            <person name="Martinez A.T."/>
            <person name="Xiao Y."/>
            <person name="Gibbons J.G."/>
            <person name="Terashima K."/>
            <person name="Hibbett D.S."/>
            <person name="Grigoriev I.V."/>
        </authorList>
    </citation>
    <scope>NUCLEOTIDE SEQUENCE</scope>
    <source>
        <strain evidence="3">TFB10827</strain>
    </source>
</reference>
<organism evidence="3 4">
    <name type="scientific">Lentinula boryana</name>
    <dbReference type="NCBI Taxonomy" id="40481"/>
    <lineage>
        <taxon>Eukaryota</taxon>
        <taxon>Fungi</taxon>
        <taxon>Dikarya</taxon>
        <taxon>Basidiomycota</taxon>
        <taxon>Agaricomycotina</taxon>
        <taxon>Agaricomycetes</taxon>
        <taxon>Agaricomycetidae</taxon>
        <taxon>Agaricales</taxon>
        <taxon>Marasmiineae</taxon>
        <taxon>Omphalotaceae</taxon>
        <taxon>Lentinula</taxon>
    </lineage>
</organism>
<evidence type="ECO:0000313" key="4">
    <source>
        <dbReference type="Proteomes" id="UP001163828"/>
    </source>
</evidence>
<evidence type="ECO:0000313" key="3">
    <source>
        <dbReference type="EMBL" id="KAJ3993098.1"/>
    </source>
</evidence>
<keyword evidence="1" id="KW-0812">Transmembrane</keyword>
<feature type="transmembrane region" description="Helical" evidence="1">
    <location>
        <begin position="35"/>
        <end position="58"/>
    </location>
</feature>
<accession>A0ABQ8Q354</accession>
<feature type="chain" id="PRO_5046182937" description="LITAF domain-containing protein" evidence="2">
    <location>
        <begin position="20"/>
        <end position="74"/>
    </location>
</feature>
<dbReference type="Proteomes" id="UP001163828">
    <property type="component" value="Unassembled WGS sequence"/>
</dbReference>
<keyword evidence="1" id="KW-0472">Membrane</keyword>
<evidence type="ECO:0008006" key="5">
    <source>
        <dbReference type="Google" id="ProtNLM"/>
    </source>
</evidence>